<keyword evidence="1" id="KW-0472">Membrane</keyword>
<sequence>MPSKETIPELPTSPPIRLEADDYTAPFATDALAKIQAKKLDPPVYDGYQNTGRSPIRLVLYFLIVVSLLLAGFVWKIISDQKVQASLPSAPLPSNNPVIGTLETTADEPWTDQARQVLDQYIQQIEDEDLTGSRFVVRPLPESFQSRGIRLMYAQSRPLLENPFQPIVPVRVELRLDRPEFIDEAARAPYLKDVDRQNVCAFFKTTDDNQLVLDKPVFEQTRQQLLKKFIDRREVGKPEIFRLTIQPIPEVLRKQIYDRQLLGHDWYKIHCPAYPRAARVVCVPQASAAAVILNQRLATSEPDSLHAVTASLHWVETKPGTLTLKIDEIRCWEFEGLNNF</sequence>
<protein>
    <submittedName>
        <fullName evidence="2">Uncharacterized protein</fullName>
    </submittedName>
</protein>
<keyword evidence="1" id="KW-0812">Transmembrane</keyword>
<reference evidence="2" key="1">
    <citation type="submission" date="2024-07" db="EMBL/GenBank/DDBJ databases">
        <title>Complete genome sequence of Verrucomicrobiaceae bacterium NT6N.</title>
        <authorList>
            <person name="Huang C."/>
            <person name="Takami H."/>
            <person name="Hamasaki K."/>
        </authorList>
    </citation>
    <scope>NUCLEOTIDE SEQUENCE</scope>
    <source>
        <strain evidence="2">NT6N</strain>
    </source>
</reference>
<feature type="transmembrane region" description="Helical" evidence="1">
    <location>
        <begin position="58"/>
        <end position="78"/>
    </location>
</feature>
<accession>A0AAT9FMW4</accession>
<dbReference type="KEGG" id="osu:NT6N_23330"/>
<organism evidence="2">
    <name type="scientific">Oceaniferula spumae</name>
    <dbReference type="NCBI Taxonomy" id="2979115"/>
    <lineage>
        <taxon>Bacteria</taxon>
        <taxon>Pseudomonadati</taxon>
        <taxon>Verrucomicrobiota</taxon>
        <taxon>Verrucomicrobiia</taxon>
        <taxon>Verrucomicrobiales</taxon>
        <taxon>Verrucomicrobiaceae</taxon>
        <taxon>Oceaniferula</taxon>
    </lineage>
</organism>
<dbReference type="AlphaFoldDB" id="A0AAT9FMW4"/>
<evidence type="ECO:0000256" key="1">
    <source>
        <dbReference type="SAM" id="Phobius"/>
    </source>
</evidence>
<name>A0AAT9FMW4_9BACT</name>
<proteinExistence type="predicted"/>
<dbReference type="EMBL" id="AP026866">
    <property type="protein sequence ID" value="BDS07293.1"/>
    <property type="molecule type" value="Genomic_DNA"/>
</dbReference>
<keyword evidence="1" id="KW-1133">Transmembrane helix</keyword>
<evidence type="ECO:0000313" key="2">
    <source>
        <dbReference type="EMBL" id="BDS07293.1"/>
    </source>
</evidence>
<gene>
    <name evidence="2" type="ORF">NT6N_23330</name>
</gene>